<evidence type="ECO:0000259" key="10">
    <source>
        <dbReference type="PROSITE" id="PS51144"/>
    </source>
</evidence>
<evidence type="ECO:0000256" key="2">
    <source>
        <dbReference type="ARBA" id="ARBA00002904"/>
    </source>
</evidence>
<dbReference type="Pfam" id="PF00194">
    <property type="entry name" value="Carb_anhydrase"/>
    <property type="match status" value="1"/>
</dbReference>
<keyword evidence="7 9" id="KW-0456">Lyase</keyword>
<dbReference type="CDD" id="cd03124">
    <property type="entry name" value="alpha_CA_prokaryotic_like"/>
    <property type="match status" value="1"/>
</dbReference>
<keyword evidence="12" id="KW-1185">Reference proteome</keyword>
<comment type="catalytic activity">
    <reaction evidence="8 9">
        <text>hydrogencarbonate + H(+) = CO2 + H2O</text>
        <dbReference type="Rhea" id="RHEA:10748"/>
        <dbReference type="ChEBI" id="CHEBI:15377"/>
        <dbReference type="ChEBI" id="CHEBI:15378"/>
        <dbReference type="ChEBI" id="CHEBI:16526"/>
        <dbReference type="ChEBI" id="CHEBI:17544"/>
        <dbReference type="EC" id="4.2.1.1"/>
    </reaction>
</comment>
<evidence type="ECO:0000313" key="12">
    <source>
        <dbReference type="Proteomes" id="UP001383192"/>
    </source>
</evidence>
<dbReference type="SMART" id="SM01057">
    <property type="entry name" value="Carb_anhydrase"/>
    <property type="match status" value="1"/>
</dbReference>
<comment type="caution">
    <text evidence="11">The sequence shown here is derived from an EMBL/GenBank/DDBJ whole genome shotgun (WGS) entry which is preliminary data.</text>
</comment>
<dbReference type="GO" id="GO:0004089">
    <property type="term" value="F:carbonate dehydratase activity"/>
    <property type="evidence" value="ECO:0007669"/>
    <property type="project" value="UniProtKB-UniRule"/>
</dbReference>
<feature type="domain" description="Alpha-carbonic anhydrase" evidence="10">
    <location>
        <begin position="42"/>
        <end position="299"/>
    </location>
</feature>
<dbReference type="SUPFAM" id="SSF51069">
    <property type="entry name" value="Carbonic anhydrase"/>
    <property type="match status" value="1"/>
</dbReference>
<comment type="similarity">
    <text evidence="3 9">Belongs to the alpha-carbonic anhydrase family.</text>
</comment>
<comment type="function">
    <text evidence="2 9">Reversible hydration of carbon dioxide.</text>
</comment>
<evidence type="ECO:0000313" key="11">
    <source>
        <dbReference type="EMBL" id="KAK7054425.1"/>
    </source>
</evidence>
<dbReference type="EMBL" id="JAYKXP010000009">
    <property type="protein sequence ID" value="KAK7054425.1"/>
    <property type="molecule type" value="Genomic_DNA"/>
</dbReference>
<dbReference type="InterPro" id="IPR001148">
    <property type="entry name" value="CA_dom"/>
</dbReference>
<dbReference type="AlphaFoldDB" id="A0AAW0DSW0"/>
<reference evidence="11 12" key="1">
    <citation type="submission" date="2024-01" db="EMBL/GenBank/DDBJ databases">
        <title>A draft genome for a cacao thread blight-causing isolate of Paramarasmius palmivorus.</title>
        <authorList>
            <person name="Baruah I.K."/>
            <person name="Bukari Y."/>
            <person name="Amoako-Attah I."/>
            <person name="Meinhardt L.W."/>
            <person name="Bailey B.A."/>
            <person name="Cohen S.P."/>
        </authorList>
    </citation>
    <scope>NUCLEOTIDE SEQUENCE [LARGE SCALE GENOMIC DNA]</scope>
    <source>
        <strain evidence="11 12">GH-12</strain>
    </source>
</reference>
<evidence type="ECO:0000256" key="1">
    <source>
        <dbReference type="ARBA" id="ARBA00001947"/>
    </source>
</evidence>
<feature type="chain" id="PRO_5043111211" description="Carbonic anhydrase" evidence="9">
    <location>
        <begin position="20"/>
        <end position="299"/>
    </location>
</feature>
<keyword evidence="9" id="KW-0732">Signal</keyword>
<evidence type="ECO:0000256" key="9">
    <source>
        <dbReference type="RuleBase" id="RU367011"/>
    </source>
</evidence>
<proteinExistence type="inferred from homology"/>
<comment type="cofactor">
    <cofactor evidence="1 9">
        <name>Zn(2+)</name>
        <dbReference type="ChEBI" id="CHEBI:29105"/>
    </cofactor>
</comment>
<evidence type="ECO:0000256" key="8">
    <source>
        <dbReference type="ARBA" id="ARBA00048348"/>
    </source>
</evidence>
<feature type="signal peptide" evidence="9">
    <location>
        <begin position="1"/>
        <end position="19"/>
    </location>
</feature>
<keyword evidence="6 9" id="KW-0862">Zinc</keyword>
<gene>
    <name evidence="11" type="ORF">VNI00_003623</name>
</gene>
<evidence type="ECO:0000256" key="5">
    <source>
        <dbReference type="ARBA" id="ARBA00022723"/>
    </source>
</evidence>
<name>A0AAW0DSW0_9AGAR</name>
<dbReference type="EC" id="4.2.1.1" evidence="4 9"/>
<evidence type="ECO:0000256" key="4">
    <source>
        <dbReference type="ARBA" id="ARBA00012925"/>
    </source>
</evidence>
<protein>
    <recommendedName>
        <fullName evidence="4 9">Carbonic anhydrase</fullName>
        <ecNumber evidence="4 9">4.2.1.1</ecNumber>
    </recommendedName>
</protein>
<dbReference type="InterPro" id="IPR023561">
    <property type="entry name" value="Carbonic_anhydrase_a-class"/>
</dbReference>
<dbReference type="InterPro" id="IPR018338">
    <property type="entry name" value="Carbonic_anhydrase_a-class_CS"/>
</dbReference>
<evidence type="ECO:0000256" key="7">
    <source>
        <dbReference type="ARBA" id="ARBA00023239"/>
    </source>
</evidence>
<dbReference type="PANTHER" id="PTHR18952:SF265">
    <property type="entry name" value="CARBONIC ANHYDRASE"/>
    <property type="match status" value="1"/>
</dbReference>
<keyword evidence="5 9" id="KW-0479">Metal-binding</keyword>
<organism evidence="11 12">
    <name type="scientific">Paramarasmius palmivorus</name>
    <dbReference type="NCBI Taxonomy" id="297713"/>
    <lineage>
        <taxon>Eukaryota</taxon>
        <taxon>Fungi</taxon>
        <taxon>Dikarya</taxon>
        <taxon>Basidiomycota</taxon>
        <taxon>Agaricomycotina</taxon>
        <taxon>Agaricomycetes</taxon>
        <taxon>Agaricomycetidae</taxon>
        <taxon>Agaricales</taxon>
        <taxon>Marasmiineae</taxon>
        <taxon>Marasmiaceae</taxon>
        <taxon>Paramarasmius</taxon>
    </lineage>
</organism>
<dbReference type="GO" id="GO:0008270">
    <property type="term" value="F:zinc ion binding"/>
    <property type="evidence" value="ECO:0007669"/>
    <property type="project" value="UniProtKB-UniRule"/>
</dbReference>
<accession>A0AAW0DSW0</accession>
<dbReference type="PROSITE" id="PS51257">
    <property type="entry name" value="PROKAR_LIPOPROTEIN"/>
    <property type="match status" value="1"/>
</dbReference>
<evidence type="ECO:0000256" key="6">
    <source>
        <dbReference type="ARBA" id="ARBA00022833"/>
    </source>
</evidence>
<dbReference type="PROSITE" id="PS51144">
    <property type="entry name" value="ALPHA_CA_2"/>
    <property type="match status" value="1"/>
</dbReference>
<dbReference type="Proteomes" id="UP001383192">
    <property type="component" value="Unassembled WGS sequence"/>
</dbReference>
<dbReference type="Gene3D" id="3.10.200.10">
    <property type="entry name" value="Alpha carbonic anhydrase"/>
    <property type="match status" value="1"/>
</dbReference>
<dbReference type="PROSITE" id="PS00162">
    <property type="entry name" value="ALPHA_CA_1"/>
    <property type="match status" value="1"/>
</dbReference>
<evidence type="ECO:0000256" key="3">
    <source>
        <dbReference type="ARBA" id="ARBA00010718"/>
    </source>
</evidence>
<dbReference type="PANTHER" id="PTHR18952">
    <property type="entry name" value="CARBONIC ANHYDRASE"/>
    <property type="match status" value="1"/>
</dbReference>
<dbReference type="InterPro" id="IPR036398">
    <property type="entry name" value="CA_dom_sf"/>
</dbReference>
<dbReference type="InterPro" id="IPR041891">
    <property type="entry name" value="Alpha_CA_prokaryot-like"/>
</dbReference>
<sequence length="299" mass="32831">MKLSFKSLLFILTITGAATCSCLHGTTLLPRQTTEHGHVKVSDFSYVGERGPINWASLSGSNTLCRSGTTQSPINIDDTINKVPVGGTPVSLIPTVNEAAIENLGTALEVIVNGTTMYQNKPFSLRQLHYHTPSEHHLHEEHFPLEMHMVHQSDSGEFATRIPLATSPKSSPDGSVVVLAILFQLSEDGSSTDLVTSSIENIESVREPGYISKTGRLDFTQITQSFATETSYTYTGSFTTPPCTEGVTFIVLEKPFDLDVKTYNAIKSVTKYNSRYLQNQPHHKNLIRIEEESDGCSAH</sequence>